<gene>
    <name evidence="2" type="ORF">PCON_05020</name>
</gene>
<dbReference type="EMBL" id="HF935253">
    <property type="protein sequence ID" value="CCX05433.1"/>
    <property type="molecule type" value="Genomic_DNA"/>
</dbReference>
<reference evidence="2 3" key="1">
    <citation type="journal article" date="2013" name="PLoS Genet.">
        <title>The genome and development-dependent transcriptomes of Pyronema confluens: a window into fungal evolution.</title>
        <authorList>
            <person name="Traeger S."/>
            <person name="Altegoer F."/>
            <person name="Freitag M."/>
            <person name="Gabaldon T."/>
            <person name="Kempken F."/>
            <person name="Kumar A."/>
            <person name="Marcet-Houben M."/>
            <person name="Poggeler S."/>
            <person name="Stajich J.E."/>
            <person name="Nowrousian M."/>
        </authorList>
    </citation>
    <scope>NUCLEOTIDE SEQUENCE [LARGE SCALE GENOMIC DNA]</scope>
    <source>
        <strain evidence="3">CBS 100304</strain>
        <tissue evidence="2">Vegetative mycelium</tissue>
    </source>
</reference>
<keyword evidence="3" id="KW-1185">Reference proteome</keyword>
<dbReference type="OrthoDB" id="10400732at2759"/>
<accession>U4KVA9</accession>
<organism evidence="2 3">
    <name type="scientific">Pyronema omphalodes (strain CBS 100304)</name>
    <name type="common">Pyronema confluens</name>
    <dbReference type="NCBI Taxonomy" id="1076935"/>
    <lineage>
        <taxon>Eukaryota</taxon>
        <taxon>Fungi</taxon>
        <taxon>Dikarya</taxon>
        <taxon>Ascomycota</taxon>
        <taxon>Pezizomycotina</taxon>
        <taxon>Pezizomycetes</taxon>
        <taxon>Pezizales</taxon>
        <taxon>Pyronemataceae</taxon>
        <taxon>Pyronema</taxon>
    </lineage>
</organism>
<dbReference type="Proteomes" id="UP000018144">
    <property type="component" value="Unassembled WGS sequence"/>
</dbReference>
<dbReference type="AlphaFoldDB" id="U4KVA9"/>
<evidence type="ECO:0000256" key="1">
    <source>
        <dbReference type="SAM" id="MobiDB-lite"/>
    </source>
</evidence>
<feature type="compositionally biased region" description="Polar residues" evidence="1">
    <location>
        <begin position="324"/>
        <end position="339"/>
    </location>
</feature>
<sequence length="386" mass="41133">MSGPGDRKRRTGFSKAFSWVNCFRKSKKKRRQSIELNVAPSPNSAHHTDIPDVPDVPSLPAGAHASSTTLTDFNRLSIGSIANGDGSLQLDGLSSPRGYFDIDETAPDYVPTYTTPPKGGMVGDFITGREYGSRPLFSFNNPFTHRPCSFSRKTVMTTITEEEEEEEPTPPKPVGDGYIAARQRYQETGESMRKSATMGYISPITRKPLVPKVPRSPTAAPTFNIPRKPVPGSSPLASCAVSAAEFTATVEAVVAGPSSGAATHLTVPAMPQGFTHRGRMVNYASIDAALVKSGGMRRSKTTKNLARLAAENAMGKSFTFPASPATSATPSEDTATSNLVGYEDAEEGDEEVNDADSDSDSDSDSYSDENDDKSEVVGAAGSCKEE</sequence>
<feature type="region of interest" description="Disordered" evidence="1">
    <location>
        <begin position="28"/>
        <end position="63"/>
    </location>
</feature>
<protein>
    <submittedName>
        <fullName evidence="2">Uncharacterized protein</fullName>
    </submittedName>
</protein>
<evidence type="ECO:0000313" key="3">
    <source>
        <dbReference type="Proteomes" id="UP000018144"/>
    </source>
</evidence>
<feature type="compositionally biased region" description="Acidic residues" evidence="1">
    <location>
        <begin position="343"/>
        <end position="372"/>
    </location>
</feature>
<evidence type="ECO:0000313" key="2">
    <source>
        <dbReference type="EMBL" id="CCX05433.1"/>
    </source>
</evidence>
<feature type="region of interest" description="Disordered" evidence="1">
    <location>
        <begin position="318"/>
        <end position="386"/>
    </location>
</feature>
<proteinExistence type="predicted"/>
<name>U4KVA9_PYROM</name>